<keyword evidence="2" id="KW-1185">Reference proteome</keyword>
<gene>
    <name evidence="3" type="primary">LOC110771387</name>
</gene>
<evidence type="ECO:0000256" key="1">
    <source>
        <dbReference type="SAM" id="MobiDB-lite"/>
    </source>
</evidence>
<dbReference type="PANTHER" id="PTHR36791:SF2">
    <property type="entry name" value="OS03G0363400 PROTEIN"/>
    <property type="match status" value="1"/>
</dbReference>
<dbReference type="RefSeq" id="XP_021831376.1">
    <property type="nucleotide sequence ID" value="XM_021975684.1"/>
</dbReference>
<feature type="compositionally biased region" description="Basic residues" evidence="1">
    <location>
        <begin position="18"/>
        <end position="27"/>
    </location>
</feature>
<dbReference type="AlphaFoldDB" id="A0A6P5TWG8"/>
<name>A0A6P5TWG8_PRUAV</name>
<dbReference type="PANTHER" id="PTHR36791">
    <property type="entry name" value="OS03G0363400 PROTEIN"/>
    <property type="match status" value="1"/>
</dbReference>
<organism evidence="2 3">
    <name type="scientific">Prunus avium</name>
    <name type="common">Cherry</name>
    <name type="synonym">Cerasus avium</name>
    <dbReference type="NCBI Taxonomy" id="42229"/>
    <lineage>
        <taxon>Eukaryota</taxon>
        <taxon>Viridiplantae</taxon>
        <taxon>Streptophyta</taxon>
        <taxon>Embryophyta</taxon>
        <taxon>Tracheophyta</taxon>
        <taxon>Spermatophyta</taxon>
        <taxon>Magnoliopsida</taxon>
        <taxon>eudicotyledons</taxon>
        <taxon>Gunneridae</taxon>
        <taxon>Pentapetalae</taxon>
        <taxon>rosids</taxon>
        <taxon>fabids</taxon>
        <taxon>Rosales</taxon>
        <taxon>Rosaceae</taxon>
        <taxon>Amygdaloideae</taxon>
        <taxon>Amygdaleae</taxon>
        <taxon>Prunus</taxon>
    </lineage>
</organism>
<reference evidence="3" key="1">
    <citation type="submission" date="2025-08" db="UniProtKB">
        <authorList>
            <consortium name="RefSeq"/>
        </authorList>
    </citation>
    <scope>IDENTIFICATION</scope>
</reference>
<protein>
    <submittedName>
        <fullName evidence="3">Uncharacterized protein LOC110771387 isoform X2</fullName>
    </submittedName>
</protein>
<proteinExistence type="predicted"/>
<sequence length="160" mass="17587">MPSAVALPCLGIVSMARRPRQTAKTKPSKIPLPSTTSIGFGTKRREQTWQGIEGCGACCKLEKGPSFATPEEIFNNPTDIELYRSMVGADGWCVNFDKGTRKCLIYNEVFQSLYGINEKKFNKEACRSCRDTIKSVYGPHSKELVNFNSAVTSSSSSNSC</sequence>
<dbReference type="GeneID" id="110771387"/>
<feature type="region of interest" description="Disordered" evidence="1">
    <location>
        <begin position="18"/>
        <end position="37"/>
    </location>
</feature>
<dbReference type="Proteomes" id="UP000515124">
    <property type="component" value="Unplaced"/>
</dbReference>
<evidence type="ECO:0000313" key="3">
    <source>
        <dbReference type="RefSeq" id="XP_021831376.1"/>
    </source>
</evidence>
<accession>A0A6P5TWG8</accession>
<evidence type="ECO:0000313" key="2">
    <source>
        <dbReference type="Proteomes" id="UP000515124"/>
    </source>
</evidence>
<dbReference type="Pfam" id="PF03692">
    <property type="entry name" value="CxxCxxCC"/>
    <property type="match status" value="1"/>
</dbReference>
<dbReference type="InterPro" id="IPR005358">
    <property type="entry name" value="Puta_zinc/iron-chelating_dom"/>
</dbReference>